<comment type="caution">
    <text evidence="3">The sequence shown here is derived from an EMBL/GenBank/DDBJ whole genome shotgun (WGS) entry which is preliminary data.</text>
</comment>
<dbReference type="Gene3D" id="3.40.50.300">
    <property type="entry name" value="P-loop containing nucleotide triphosphate hydrolases"/>
    <property type="match status" value="1"/>
</dbReference>
<dbReference type="PANTHER" id="PTHR42850:SF7">
    <property type="entry name" value="BIS(5'-NUCLEOSYL)-TETRAPHOSPHATASE PRPE [ASYMMETRICAL]"/>
    <property type="match status" value="1"/>
</dbReference>
<dbReference type="NCBIfam" id="TIGR04075">
    <property type="entry name" value="bacter_Pnkp"/>
    <property type="match status" value="1"/>
</dbReference>
<evidence type="ECO:0000313" key="3">
    <source>
        <dbReference type="EMBL" id="MFB9995086.1"/>
    </source>
</evidence>
<dbReference type="EMBL" id="JBHLYR010000080">
    <property type="protein sequence ID" value="MFB9995086.1"/>
    <property type="molecule type" value="Genomic_DNA"/>
</dbReference>
<reference evidence="3 4" key="1">
    <citation type="submission" date="2024-09" db="EMBL/GenBank/DDBJ databases">
        <authorList>
            <person name="Sun Q."/>
            <person name="Mori K."/>
        </authorList>
    </citation>
    <scope>NUCLEOTIDE SEQUENCE [LARGE SCALE GENOMIC DNA]</scope>
    <source>
        <strain evidence="3 4">JCM 13503</strain>
    </source>
</reference>
<accession>A0ABV6B5R4</accession>
<keyword evidence="4" id="KW-1185">Reference proteome</keyword>
<keyword evidence="3" id="KW-0418">Kinase</keyword>
<dbReference type="InterPro" id="IPR041780">
    <property type="entry name" value="MPP_PrpE-like"/>
</dbReference>
<evidence type="ECO:0000313" key="4">
    <source>
        <dbReference type="Proteomes" id="UP001589733"/>
    </source>
</evidence>
<dbReference type="GO" id="GO:0016301">
    <property type="term" value="F:kinase activity"/>
    <property type="evidence" value="ECO:0007669"/>
    <property type="project" value="UniProtKB-KW"/>
</dbReference>
<dbReference type="InterPro" id="IPR027417">
    <property type="entry name" value="P-loop_NTPase"/>
</dbReference>
<dbReference type="SUPFAM" id="SSF52540">
    <property type="entry name" value="P-loop containing nucleoside triphosphate hydrolases"/>
    <property type="match status" value="1"/>
</dbReference>
<keyword evidence="3" id="KW-0808">Transferase</keyword>
<dbReference type="InterPro" id="IPR050126">
    <property type="entry name" value="Ap4A_hydrolase"/>
</dbReference>
<feature type="domain" description="Polynucleotide kinase-phosphatase ligase" evidence="2">
    <location>
        <begin position="470"/>
        <end position="850"/>
    </location>
</feature>
<evidence type="ECO:0000259" key="2">
    <source>
        <dbReference type="Pfam" id="PF16542"/>
    </source>
</evidence>
<dbReference type="SUPFAM" id="SSF56300">
    <property type="entry name" value="Metallo-dependent phosphatases"/>
    <property type="match status" value="1"/>
</dbReference>
<dbReference type="InterPro" id="IPR032380">
    <property type="entry name" value="PNKP_ligase_dom"/>
</dbReference>
<dbReference type="Pfam" id="PF16542">
    <property type="entry name" value="PNKP_ligase"/>
    <property type="match status" value="1"/>
</dbReference>
<dbReference type="PANTHER" id="PTHR42850">
    <property type="entry name" value="METALLOPHOSPHOESTERASE"/>
    <property type="match status" value="1"/>
</dbReference>
<dbReference type="Gene3D" id="3.30.470.30">
    <property type="entry name" value="DNA ligase/mRNA capping enzyme"/>
    <property type="match status" value="2"/>
</dbReference>
<dbReference type="InterPro" id="IPR004843">
    <property type="entry name" value="Calcineurin-like_PHP"/>
</dbReference>
<dbReference type="Pfam" id="PF00149">
    <property type="entry name" value="Metallophos"/>
    <property type="match status" value="1"/>
</dbReference>
<dbReference type="CDD" id="cd07423">
    <property type="entry name" value="MPP_Prp_like"/>
    <property type="match status" value="1"/>
</dbReference>
<sequence>MTDPLTPAAVPIPIDLALPELALVALIGASSSGKSSFAARHFLPSEVLSSDAFRALVSDDENSLEATADAFDSLFYVAGKRLSRGRLTVIDATSVRPNDRQKLVDLARAHDVLPVAIVLDLPRSTLEARHAARPDRDFPAAVIVRQMTELRRTLRGLGKEGFRHVWVLRSETEVNTATVRRVPLHTNRRDLTGPFDFIGDVHGCLPELRELLTRLGYVPHGESYTHPQGRTAVFVGDLVDRGPDSVGVLRVVMGMVRAGAALCVPGNHDEKLKRALDGKAVRALHGLDVTLAALDEAGEDFKREVKTFIERLVSHLVLDGGQVVVAHAGLPEQYQGRSSGRVRSFALYGDVDGSKDDLGLPVRRDWARTYKGAAQVIYGHTPVARPVWVNRTIDIDTGCAFGGHLTALRYPEQEVVSVAAHAQYAVPPRPLAEVEAEEIAAFDLATFSEPGRIQTRTFGGILLKAGERMAAVETWSRFGIEPGWGVYLPPTMSPVETSNQPDYLEHPAEAFTYYRAQGVPSVICQEKHMGSRAVLVLARTGAVSQRVFGIEGAPDRTGRIYTRTGRAFFGGEKFDWEAPILARAHAAAEAAGLWDTLQSDWAVLDAEILPWSLKAVELLRGQYAAVGAAGNAVLPAAAAVLAEAAGRGLDVADLQTRTQDRAAALHAYRDAYRAYVRRVDSVDDVQIRPFHLLASEGAVHTGKDHLWHLRTLGTLADADAGLFGRTDYRVVALADPAAVADAEAWWHALTEAGGEGMVVKPLTFLDAENRSLQPAVKVRGREYLRMIYGPEYTRTENLKRLRARALGAKRARALREFHLGLEGLARLAEGAQSSLIQECVLGVLALESDPVDARL</sequence>
<feature type="domain" description="Calcineurin-like phosphoesterase" evidence="1">
    <location>
        <begin position="194"/>
        <end position="383"/>
    </location>
</feature>
<protein>
    <submittedName>
        <fullName evidence="3">Polynucleotide kinase-phosphatase</fullName>
    </submittedName>
</protein>
<dbReference type="RefSeq" id="WP_380016679.1">
    <property type="nucleotide sequence ID" value="NZ_JBHLYR010000080.1"/>
</dbReference>
<proteinExistence type="predicted"/>
<dbReference type="Pfam" id="PF13671">
    <property type="entry name" value="AAA_33"/>
    <property type="match status" value="1"/>
</dbReference>
<dbReference type="InterPro" id="IPR029052">
    <property type="entry name" value="Metallo-depent_PP-like"/>
</dbReference>
<dbReference type="InterPro" id="IPR024028">
    <property type="entry name" value="PNKP_bac"/>
</dbReference>
<dbReference type="Proteomes" id="UP001589733">
    <property type="component" value="Unassembled WGS sequence"/>
</dbReference>
<name>A0ABV6B5R4_9DEIO</name>
<dbReference type="Gene3D" id="3.60.21.10">
    <property type="match status" value="1"/>
</dbReference>
<organism evidence="3 4">
    <name type="scientific">Deinococcus oregonensis</name>
    <dbReference type="NCBI Taxonomy" id="1805970"/>
    <lineage>
        <taxon>Bacteria</taxon>
        <taxon>Thermotogati</taxon>
        <taxon>Deinococcota</taxon>
        <taxon>Deinococci</taxon>
        <taxon>Deinococcales</taxon>
        <taxon>Deinococcaceae</taxon>
        <taxon>Deinococcus</taxon>
    </lineage>
</organism>
<gene>
    <name evidence="3" type="ORF">ACFFLM_24350</name>
</gene>
<evidence type="ECO:0000259" key="1">
    <source>
        <dbReference type="Pfam" id="PF00149"/>
    </source>
</evidence>
<dbReference type="SUPFAM" id="SSF56091">
    <property type="entry name" value="DNA ligase/mRNA capping enzyme, catalytic domain"/>
    <property type="match status" value="1"/>
</dbReference>